<protein>
    <recommendedName>
        <fullName evidence="3">Pre-toxin TG domain-containing protein</fullName>
    </recommendedName>
</protein>
<reference evidence="1 2" key="1">
    <citation type="submission" date="2021-03" db="EMBL/GenBank/DDBJ databases">
        <title>Enterococcal diversity collection.</title>
        <authorList>
            <person name="Gilmore M.S."/>
            <person name="Schwartzman J."/>
            <person name="Van Tyne D."/>
            <person name="Martin M."/>
            <person name="Earl A.M."/>
            <person name="Manson A.L."/>
            <person name="Straub T."/>
            <person name="Salamzade R."/>
            <person name="Saavedra J."/>
            <person name="Lebreton F."/>
            <person name="Prichula J."/>
            <person name="Schaufler K."/>
            <person name="Gaca A."/>
            <person name="Sgardioli B."/>
            <person name="Wagenaar J."/>
            <person name="Strong T."/>
        </authorList>
    </citation>
    <scope>NUCLEOTIDE SEQUENCE [LARGE SCALE GENOMIC DNA]</scope>
    <source>
        <strain evidence="1 2">MJM16</strain>
    </source>
</reference>
<dbReference type="EMBL" id="JAFLVR010000004">
    <property type="protein sequence ID" value="MBO0450954.1"/>
    <property type="molecule type" value="Genomic_DNA"/>
</dbReference>
<evidence type="ECO:0000313" key="2">
    <source>
        <dbReference type="Proteomes" id="UP000664495"/>
    </source>
</evidence>
<gene>
    <name evidence="1" type="ORF">JZO85_01655</name>
</gene>
<dbReference type="Proteomes" id="UP000664495">
    <property type="component" value="Unassembled WGS sequence"/>
</dbReference>
<keyword evidence="2" id="KW-1185">Reference proteome</keyword>
<evidence type="ECO:0008006" key="3">
    <source>
        <dbReference type="Google" id="ProtNLM"/>
    </source>
</evidence>
<proteinExistence type="predicted"/>
<sequence>MSYTSPEALTIFQDKKFKKQIDKEHTKVKGFEQPKMAAKVRKANNHGLAQTSMYYGVDKTEINQVGQGINWVAGVSGNKPENTRIKEVQGVITDIELNALEEYGGDISKWFLNNSYKMGNKAFSVRIGNQVFPITSASAIYSASSSGVKVIGSASKGAPIIGSVIDYDGQRSDGENAQAAMDKTLIHAGAVVGSIFVAASAPAWLVVIGTGVSISGVGKISDAAYDAIQEKGKK</sequence>
<accession>A0ABS3HBW6</accession>
<dbReference type="RefSeq" id="WP_207106766.1">
    <property type="nucleotide sequence ID" value="NZ_JAFLVR010000004.1"/>
</dbReference>
<comment type="caution">
    <text evidence="1">The sequence shown here is derived from an EMBL/GenBank/DDBJ whole genome shotgun (WGS) entry which is preliminary data.</text>
</comment>
<name>A0ABS3HBW6_9ENTE</name>
<organism evidence="1 2">
    <name type="scientific">Candidatus Enterococcus murrayae</name>
    <dbReference type="NCBI Taxonomy" id="2815321"/>
    <lineage>
        <taxon>Bacteria</taxon>
        <taxon>Bacillati</taxon>
        <taxon>Bacillota</taxon>
        <taxon>Bacilli</taxon>
        <taxon>Lactobacillales</taxon>
        <taxon>Enterococcaceae</taxon>
        <taxon>Enterococcus</taxon>
    </lineage>
</organism>
<evidence type="ECO:0000313" key="1">
    <source>
        <dbReference type="EMBL" id="MBO0450954.1"/>
    </source>
</evidence>